<protein>
    <recommendedName>
        <fullName evidence="3">Lysozyme inhibitor LprI N-terminal domain-containing protein</fullName>
    </recommendedName>
</protein>
<dbReference type="EMBL" id="CP021255">
    <property type="protein sequence ID" value="AVD71452.1"/>
    <property type="molecule type" value="Genomic_DNA"/>
</dbReference>
<accession>A0A2L1GP50</accession>
<evidence type="ECO:0000313" key="1">
    <source>
        <dbReference type="EMBL" id="AVD71452.1"/>
    </source>
</evidence>
<dbReference type="PANTHER" id="PTHR37549">
    <property type="entry name" value="LIPOPROTEIN LPRI"/>
    <property type="match status" value="1"/>
</dbReference>
<dbReference type="GO" id="GO:0005576">
    <property type="term" value="C:extracellular region"/>
    <property type="evidence" value="ECO:0007669"/>
    <property type="project" value="TreeGrafter"/>
</dbReference>
<organism evidence="1 2">
    <name type="scientific">Desulfobulbus oralis</name>
    <dbReference type="NCBI Taxonomy" id="1986146"/>
    <lineage>
        <taxon>Bacteria</taxon>
        <taxon>Pseudomonadati</taxon>
        <taxon>Thermodesulfobacteriota</taxon>
        <taxon>Desulfobulbia</taxon>
        <taxon>Desulfobulbales</taxon>
        <taxon>Desulfobulbaceae</taxon>
        <taxon>Desulfobulbus</taxon>
    </lineage>
</organism>
<dbReference type="OrthoDB" id="9767116at2"/>
<dbReference type="PANTHER" id="PTHR37549:SF1">
    <property type="entry name" value="LIPOPROTEIN LPRI"/>
    <property type="match status" value="1"/>
</dbReference>
<dbReference type="KEGG" id="deo:CAY53_08230"/>
<dbReference type="RefSeq" id="WP_104936710.1">
    <property type="nucleotide sequence ID" value="NZ_CP021255.1"/>
</dbReference>
<reference evidence="1 2" key="1">
    <citation type="journal article" date="2018" name="MBio">
        <title>Insights into the evolution of host association through the isolation and characterization of a novel human periodontal pathobiont, Desulfobulbus oralis.</title>
        <authorList>
            <person name="Cross K.L."/>
            <person name="Chirania P."/>
            <person name="Xiong W."/>
            <person name="Beall C.J."/>
            <person name="Elkins J.G."/>
            <person name="Giannone R.J."/>
            <person name="Griffen A.L."/>
            <person name="Guss A.M."/>
            <person name="Hettich R.L."/>
            <person name="Joshi S.S."/>
            <person name="Mokrzan E.M."/>
            <person name="Martin R.K."/>
            <person name="Zhulin I.B."/>
            <person name="Leys E.J."/>
            <person name="Podar M."/>
        </authorList>
    </citation>
    <scope>NUCLEOTIDE SEQUENCE [LARGE SCALE GENOMIC DNA]</scope>
    <source>
        <strain evidence="1 2">ORNL</strain>
    </source>
</reference>
<evidence type="ECO:0008006" key="3">
    <source>
        <dbReference type="Google" id="ProtNLM"/>
    </source>
</evidence>
<proteinExistence type="predicted"/>
<evidence type="ECO:0000313" key="2">
    <source>
        <dbReference type="Proteomes" id="UP000239867"/>
    </source>
</evidence>
<sequence length="230" mass="25500">MPNPAFFGLHTVSSFPPSRTVRRTDQNSGLCWPGRAPTPAACSRLGQVFFVLLLLVLPLATASHAASFDCAKATGKVEKMICADSVLSKLDEEMASMHRKASDATADPVGFRQEHGQWLKKRNTCAEGGCVAQAYQERLAALRSLLRGPKPCFRLLERKWPEVKSGHYPVCVDVLKSMNALCAELPFHGGWKVSPSVPSLAVPQWEELDPRNHLHLIQHRYQPYQARKSS</sequence>
<keyword evidence="2" id="KW-1185">Reference proteome</keyword>
<gene>
    <name evidence="1" type="ORF">CAY53_08230</name>
</gene>
<dbReference type="InterPro" id="IPR052755">
    <property type="entry name" value="Lysozyme_Inhibitor_LprI"/>
</dbReference>
<dbReference type="Proteomes" id="UP000239867">
    <property type="component" value="Chromosome"/>
</dbReference>
<name>A0A2L1GP50_9BACT</name>
<dbReference type="AlphaFoldDB" id="A0A2L1GP50"/>